<dbReference type="Proteomes" id="UP000268014">
    <property type="component" value="Unassembled WGS sequence"/>
</dbReference>
<evidence type="ECO:0000313" key="2">
    <source>
        <dbReference type="Proteomes" id="UP000268014"/>
    </source>
</evidence>
<proteinExistence type="predicted"/>
<sequence length="69" mass="8026">MSPKQPCRQQDALLKQQDALKTSLNFRFSSYPIALEATQNVLQLEQRITSRIYISYNHQSYLREGTHGI</sequence>
<dbReference type="EMBL" id="UZAF01016337">
    <property type="protein sequence ID" value="VDO25986.1"/>
    <property type="molecule type" value="Genomic_DNA"/>
</dbReference>
<organism evidence="1 2">
    <name type="scientific">Haemonchus placei</name>
    <name type="common">Barber's pole worm</name>
    <dbReference type="NCBI Taxonomy" id="6290"/>
    <lineage>
        <taxon>Eukaryota</taxon>
        <taxon>Metazoa</taxon>
        <taxon>Ecdysozoa</taxon>
        <taxon>Nematoda</taxon>
        <taxon>Chromadorea</taxon>
        <taxon>Rhabditida</taxon>
        <taxon>Rhabditina</taxon>
        <taxon>Rhabditomorpha</taxon>
        <taxon>Strongyloidea</taxon>
        <taxon>Trichostrongylidae</taxon>
        <taxon>Haemonchus</taxon>
    </lineage>
</organism>
<keyword evidence="2" id="KW-1185">Reference proteome</keyword>
<accession>A0A3P7TVS9</accession>
<name>A0A3P7TVS9_HAEPC</name>
<dbReference type="AlphaFoldDB" id="A0A3P7TVS9"/>
<reference evidence="1 2" key="1">
    <citation type="submission" date="2018-11" db="EMBL/GenBank/DDBJ databases">
        <authorList>
            <consortium name="Pathogen Informatics"/>
        </authorList>
    </citation>
    <scope>NUCLEOTIDE SEQUENCE [LARGE SCALE GENOMIC DNA]</scope>
    <source>
        <strain evidence="1 2">MHpl1</strain>
    </source>
</reference>
<gene>
    <name evidence="1" type="ORF">HPLM_LOCUS5434</name>
</gene>
<protein>
    <submittedName>
        <fullName evidence="1">Uncharacterized protein</fullName>
    </submittedName>
</protein>
<evidence type="ECO:0000313" key="1">
    <source>
        <dbReference type="EMBL" id="VDO25986.1"/>
    </source>
</evidence>